<sequence length="430" mass="49389">MSLKDTIRIALKWGRFSPIRVHNTNGDSSIDMIVEHARYEFIIRCKDRSADESDVHKVEDILARRADDNEYIVGVLAARSFSEKAKYRAFASRYNVILANEDDIAWKIKAPAYGITHPEDSEIATLRRCISYSAVSYCENNNDLDNWNCGKHCNNAPGTEFVQAFSARRTFYQVEFLGDNYGYIAVNHKFQEIVVAFRGTTNLLNIAEDLNTMESVFQAEGVQYEGESISQAVRNYTHVHKGFYDAWKSLKDDINDKLNTLINQYQGYSVVVTGHSLGGAMAVFQAVNIKETYPEIMPRLYTYNAPRVGNEYFAYYVNNVLDWMRRVVVETEPVSHFLSGPMITKTLETYTWKHHKGEVWIANHTQEKEGTFVCAGSENEFCSHSLQPRDFLTSLHDSIKDHSGPFFWDIMTSKDWHGCKNFSKYEHIDT</sequence>
<reference evidence="4" key="1">
    <citation type="submission" date="2021-06" db="EMBL/GenBank/DDBJ databases">
        <authorList>
            <person name="Kallberg Y."/>
            <person name="Tangrot J."/>
            <person name="Rosling A."/>
        </authorList>
    </citation>
    <scope>NUCLEOTIDE SEQUENCE</scope>
    <source>
        <strain evidence="4">BR232B</strain>
    </source>
</reference>
<evidence type="ECO:0000259" key="3">
    <source>
        <dbReference type="Pfam" id="PF01764"/>
    </source>
</evidence>
<feature type="domain" description="Fungal lipase-type" evidence="3">
    <location>
        <begin position="194"/>
        <end position="337"/>
    </location>
</feature>
<gene>
    <name evidence="4" type="ORF">PBRASI_LOCUS6060</name>
</gene>
<dbReference type="Pfam" id="PF01764">
    <property type="entry name" value="Lipase_3"/>
    <property type="match status" value="1"/>
</dbReference>
<dbReference type="Gene3D" id="3.40.50.1820">
    <property type="entry name" value="alpha/beta hydrolase"/>
    <property type="match status" value="1"/>
</dbReference>
<dbReference type="InterPro" id="IPR002921">
    <property type="entry name" value="Fungal_lipase-type"/>
</dbReference>
<organism evidence="4 5">
    <name type="scientific">Paraglomus brasilianum</name>
    <dbReference type="NCBI Taxonomy" id="144538"/>
    <lineage>
        <taxon>Eukaryota</taxon>
        <taxon>Fungi</taxon>
        <taxon>Fungi incertae sedis</taxon>
        <taxon>Mucoromycota</taxon>
        <taxon>Glomeromycotina</taxon>
        <taxon>Glomeromycetes</taxon>
        <taxon>Paraglomerales</taxon>
        <taxon>Paraglomeraceae</taxon>
        <taxon>Paraglomus</taxon>
    </lineage>
</organism>
<protein>
    <submittedName>
        <fullName evidence="4">5193_t:CDS:1</fullName>
    </submittedName>
</protein>
<dbReference type="OrthoDB" id="438440at2759"/>
<evidence type="ECO:0000256" key="1">
    <source>
        <dbReference type="ARBA" id="ARBA00022729"/>
    </source>
</evidence>
<keyword evidence="2" id="KW-0378">Hydrolase</keyword>
<evidence type="ECO:0000313" key="4">
    <source>
        <dbReference type="EMBL" id="CAG8570246.1"/>
    </source>
</evidence>
<dbReference type="PANTHER" id="PTHR46640">
    <property type="entry name" value="TRIACYLGLYCEROL LIPASE, PUTATIVE (AFU_ORTHOLOGUE AFUA_6G06510)-RELATED"/>
    <property type="match status" value="1"/>
</dbReference>
<dbReference type="InterPro" id="IPR029058">
    <property type="entry name" value="AB_hydrolase_fold"/>
</dbReference>
<dbReference type="AlphaFoldDB" id="A0A9N9BLP4"/>
<accession>A0A9N9BLP4</accession>
<keyword evidence="1" id="KW-0732">Signal</keyword>
<name>A0A9N9BLP4_9GLOM</name>
<dbReference type="Proteomes" id="UP000789739">
    <property type="component" value="Unassembled WGS sequence"/>
</dbReference>
<proteinExistence type="predicted"/>
<dbReference type="CDD" id="cd00519">
    <property type="entry name" value="Lipase_3"/>
    <property type="match status" value="1"/>
</dbReference>
<dbReference type="InterPro" id="IPR051299">
    <property type="entry name" value="AB_hydrolase_lip/est"/>
</dbReference>
<comment type="caution">
    <text evidence="4">The sequence shown here is derived from an EMBL/GenBank/DDBJ whole genome shotgun (WGS) entry which is preliminary data.</text>
</comment>
<dbReference type="PANTHER" id="PTHR46640:SF1">
    <property type="entry name" value="FUNGAL LIPASE-LIKE DOMAIN-CONTAINING PROTEIN-RELATED"/>
    <property type="match status" value="1"/>
</dbReference>
<dbReference type="GO" id="GO:0016787">
    <property type="term" value="F:hydrolase activity"/>
    <property type="evidence" value="ECO:0007669"/>
    <property type="project" value="UniProtKB-KW"/>
</dbReference>
<dbReference type="SUPFAM" id="SSF53474">
    <property type="entry name" value="alpha/beta-Hydrolases"/>
    <property type="match status" value="1"/>
</dbReference>
<evidence type="ECO:0000313" key="5">
    <source>
        <dbReference type="Proteomes" id="UP000789739"/>
    </source>
</evidence>
<evidence type="ECO:0000256" key="2">
    <source>
        <dbReference type="ARBA" id="ARBA00022801"/>
    </source>
</evidence>
<dbReference type="GO" id="GO:0006629">
    <property type="term" value="P:lipid metabolic process"/>
    <property type="evidence" value="ECO:0007669"/>
    <property type="project" value="InterPro"/>
</dbReference>
<dbReference type="EMBL" id="CAJVPI010000767">
    <property type="protein sequence ID" value="CAG8570246.1"/>
    <property type="molecule type" value="Genomic_DNA"/>
</dbReference>
<keyword evidence="5" id="KW-1185">Reference proteome</keyword>